<evidence type="ECO:0000256" key="2">
    <source>
        <dbReference type="ARBA" id="ARBA00012251"/>
    </source>
</evidence>
<feature type="coiled-coil region" evidence="10">
    <location>
        <begin position="347"/>
        <end position="381"/>
    </location>
</feature>
<evidence type="ECO:0000259" key="13">
    <source>
        <dbReference type="PROSITE" id="PS51873"/>
    </source>
</evidence>
<evidence type="ECO:0000256" key="9">
    <source>
        <dbReference type="PROSITE-ProRule" id="PRU00175"/>
    </source>
</evidence>
<dbReference type="Gene3D" id="1.20.120.1750">
    <property type="match status" value="1"/>
</dbReference>
<name>A0A2G5I1P1_CERBT</name>
<dbReference type="SUPFAM" id="SSF57850">
    <property type="entry name" value="RING/U-box"/>
    <property type="match status" value="3"/>
</dbReference>
<dbReference type="PROSITE" id="PS50089">
    <property type="entry name" value="ZF_RING_2"/>
    <property type="match status" value="1"/>
</dbReference>
<dbReference type="GO" id="GO:0061630">
    <property type="term" value="F:ubiquitin protein ligase activity"/>
    <property type="evidence" value="ECO:0007669"/>
    <property type="project" value="UniProtKB-EC"/>
</dbReference>
<accession>A0A2G5I1P1</accession>
<keyword evidence="8" id="KW-0862">Zinc</keyword>
<dbReference type="InterPro" id="IPR002867">
    <property type="entry name" value="IBR_dom"/>
</dbReference>
<dbReference type="InterPro" id="IPR031127">
    <property type="entry name" value="E3_UB_ligase_RBR"/>
</dbReference>
<evidence type="ECO:0000313" key="14">
    <source>
        <dbReference type="EMBL" id="PIA98442.1"/>
    </source>
</evidence>
<dbReference type="GO" id="GO:0016567">
    <property type="term" value="P:protein ubiquitination"/>
    <property type="evidence" value="ECO:0007669"/>
    <property type="project" value="InterPro"/>
</dbReference>
<keyword evidence="5" id="KW-0677">Repeat</keyword>
<comment type="catalytic activity">
    <reaction evidence="1">
        <text>[E2 ubiquitin-conjugating enzyme]-S-ubiquitinyl-L-cysteine + [acceptor protein]-L-lysine = [E2 ubiquitin-conjugating enzyme]-L-cysteine + [acceptor protein]-N(6)-ubiquitinyl-L-lysine.</text>
        <dbReference type="EC" id="2.3.2.31"/>
    </reaction>
</comment>
<proteinExistence type="predicted"/>
<dbReference type="EMBL" id="LKMD01000102">
    <property type="protein sequence ID" value="PIA98442.1"/>
    <property type="molecule type" value="Genomic_DNA"/>
</dbReference>
<reference evidence="14 16" key="1">
    <citation type="submission" date="2015-10" db="EMBL/GenBank/DDBJ databases">
        <title>The cercosporin biosynthetic gene cluster was horizontally transferred to several fungal lineages and shown to be expanded in Cercospora beticola based on microsynteny with recipient genomes.</title>
        <authorList>
            <person name="De Jonge R."/>
            <person name="Ebert M.K."/>
            <person name="Suttle J.C."/>
            <person name="Jurick Ii W.M."/>
            <person name="Secor G.A."/>
            <person name="Thomma B.P."/>
            <person name="Van De Peer Y."/>
            <person name="Bolton M.D."/>
        </authorList>
    </citation>
    <scope>NUCLEOTIDE SEQUENCE [LARGE SCALE GENOMIC DNA]</scope>
    <source>
        <strain evidence="14 16">09-40</strain>
    </source>
</reference>
<feature type="domain" description="RING-type" evidence="13">
    <location>
        <begin position="383"/>
        <end position="602"/>
    </location>
</feature>
<keyword evidence="4" id="KW-0479">Metal-binding</keyword>
<evidence type="ECO:0000256" key="3">
    <source>
        <dbReference type="ARBA" id="ARBA00022679"/>
    </source>
</evidence>
<evidence type="ECO:0000256" key="10">
    <source>
        <dbReference type="SAM" id="Coils"/>
    </source>
</evidence>
<dbReference type="GO" id="GO:0008270">
    <property type="term" value="F:zinc ion binding"/>
    <property type="evidence" value="ECO:0007669"/>
    <property type="project" value="UniProtKB-KW"/>
</dbReference>
<keyword evidence="10" id="KW-0175">Coiled coil</keyword>
<feature type="region of interest" description="Disordered" evidence="11">
    <location>
        <begin position="1"/>
        <end position="24"/>
    </location>
</feature>
<dbReference type="Proteomes" id="UP000230605">
    <property type="component" value="Chromosome 2"/>
</dbReference>
<keyword evidence="17" id="KW-1185">Reference proteome</keyword>
<evidence type="ECO:0000259" key="12">
    <source>
        <dbReference type="PROSITE" id="PS50089"/>
    </source>
</evidence>
<organism evidence="14 16">
    <name type="scientific">Cercospora beticola</name>
    <name type="common">Sugarbeet leaf spot fungus</name>
    <dbReference type="NCBI Taxonomy" id="122368"/>
    <lineage>
        <taxon>Eukaryota</taxon>
        <taxon>Fungi</taxon>
        <taxon>Dikarya</taxon>
        <taxon>Ascomycota</taxon>
        <taxon>Pezizomycotina</taxon>
        <taxon>Dothideomycetes</taxon>
        <taxon>Dothideomycetidae</taxon>
        <taxon>Mycosphaerellales</taxon>
        <taxon>Mycosphaerellaceae</taxon>
        <taxon>Cercospora</taxon>
    </lineage>
</organism>
<dbReference type="InterPro" id="IPR013083">
    <property type="entry name" value="Znf_RING/FYVE/PHD"/>
</dbReference>
<dbReference type="PROSITE" id="PS51873">
    <property type="entry name" value="TRIAD"/>
    <property type="match status" value="1"/>
</dbReference>
<evidence type="ECO:0000256" key="5">
    <source>
        <dbReference type="ARBA" id="ARBA00022737"/>
    </source>
</evidence>
<evidence type="ECO:0000313" key="17">
    <source>
        <dbReference type="Proteomes" id="UP001302367"/>
    </source>
</evidence>
<dbReference type="Pfam" id="PF01485">
    <property type="entry name" value="IBR"/>
    <property type="match status" value="2"/>
</dbReference>
<sequence length="625" mass="70255">MKGFRDKVQAQLTKSNKPPKIGIQEFDHDDFGLLKRSNARLHRRNQSSINLDEPSLPDVVEGNFSLKRPAAKLKKRDSSDDLIEPIPGPSLPQQKLQKHEEDEDIIDVAPGPSVPPAKLKKCDSMKSDSVASEPAEQEYKIVRIPVGMYGWREERVPVKPKKKSFASKAFGSKSRFSVFGGSKQAVEADSSVQSRESVGLAASHIPEIDNVNLHEATISAQEDRAAQDIAVPRKPVPREKGKQPAIAKGDWSEFDQQHIRYVMELSKRLSASPVDSGIGLEDDDNHTWHTAQSRASMSPMAGGSHQPENPQDDMAEVLALEAALQLEIEQRQQEWDNRMKAIALRKEKELQRIRQEELDRLQALELQREEEARVAAEEAERNRPRGCVCCGDEKPPAEFPARPTTLSCEHENHTCVECMHSWLAAEFETKGTEDLKCPECPCKLDYDDILAHSTPETFDSYEKMLTRNALSALDEFAWCLSTTCNSGQLNVENASGTFMDCVGCGYKQCLTHKVAWHTGETCEQYEYRTSGAKAKDEERATEAMLDTVSKKCPGANCGWRIQKIDGCDHMRCKKCKFEFCWMCLASHKEIKKVGNTAHQTWCTAGPRRTYHAQAWDNDTHMPADF</sequence>
<feature type="region of interest" description="Disordered" evidence="11">
    <location>
        <begin position="70"/>
        <end position="131"/>
    </location>
</feature>
<evidence type="ECO:0000256" key="1">
    <source>
        <dbReference type="ARBA" id="ARBA00001798"/>
    </source>
</evidence>
<feature type="domain" description="RING-type" evidence="12">
    <location>
        <begin position="387"/>
        <end position="440"/>
    </location>
</feature>
<dbReference type="EC" id="2.3.2.31" evidence="2"/>
<evidence type="ECO:0000313" key="15">
    <source>
        <dbReference type="EMBL" id="WPA98927.1"/>
    </source>
</evidence>
<keyword evidence="7" id="KW-0833">Ubl conjugation pathway</keyword>
<evidence type="ECO:0000256" key="8">
    <source>
        <dbReference type="ARBA" id="ARBA00022833"/>
    </source>
</evidence>
<dbReference type="CDD" id="cd20335">
    <property type="entry name" value="BRcat_RBR"/>
    <property type="match status" value="1"/>
</dbReference>
<dbReference type="CDD" id="cd20336">
    <property type="entry name" value="Rcat_RBR"/>
    <property type="match status" value="1"/>
</dbReference>
<evidence type="ECO:0000256" key="7">
    <source>
        <dbReference type="ARBA" id="ARBA00022786"/>
    </source>
</evidence>
<evidence type="ECO:0000256" key="4">
    <source>
        <dbReference type="ARBA" id="ARBA00022723"/>
    </source>
</evidence>
<dbReference type="SMART" id="SM00647">
    <property type="entry name" value="IBR"/>
    <property type="match status" value="2"/>
</dbReference>
<protein>
    <recommendedName>
        <fullName evidence="2">RBR-type E3 ubiquitin transferase</fullName>
        <ecNumber evidence="2">2.3.2.31</ecNumber>
    </recommendedName>
</protein>
<dbReference type="AlphaFoldDB" id="A0A2G5I1P1"/>
<dbReference type="InterPro" id="IPR044066">
    <property type="entry name" value="TRIAD_supradom"/>
</dbReference>
<keyword evidence="6 9" id="KW-0863">Zinc-finger</keyword>
<dbReference type="EMBL" id="CP134185">
    <property type="protein sequence ID" value="WPA98927.1"/>
    <property type="molecule type" value="Genomic_DNA"/>
</dbReference>
<gene>
    <name evidence="14" type="ORF">CB0940_06304</name>
    <name evidence="15" type="ORF">RHO25_003540</name>
</gene>
<evidence type="ECO:0000313" key="16">
    <source>
        <dbReference type="Proteomes" id="UP000230605"/>
    </source>
</evidence>
<reference evidence="15 17" key="2">
    <citation type="submission" date="2023-09" db="EMBL/GenBank/DDBJ databases">
        <title>Complete-Gapless Cercospora beticola genome.</title>
        <authorList>
            <person name="Wyatt N.A."/>
            <person name="Spanner R.E."/>
            <person name="Bolton M.D."/>
        </authorList>
    </citation>
    <scope>NUCLEOTIDE SEQUENCE [LARGE SCALE GENOMIC DNA]</scope>
    <source>
        <strain evidence="15">Cb09-40</strain>
    </source>
</reference>
<keyword evidence="3" id="KW-0808">Transferase</keyword>
<dbReference type="Proteomes" id="UP001302367">
    <property type="component" value="Chromosome 2"/>
</dbReference>
<dbReference type="InterPro" id="IPR001841">
    <property type="entry name" value="Znf_RING"/>
</dbReference>
<dbReference type="PANTHER" id="PTHR11685">
    <property type="entry name" value="RBR FAMILY RING FINGER AND IBR DOMAIN-CONTAINING"/>
    <property type="match status" value="1"/>
</dbReference>
<dbReference type="Gene3D" id="3.30.40.10">
    <property type="entry name" value="Zinc/RING finger domain, C3HC4 (zinc finger)"/>
    <property type="match status" value="1"/>
</dbReference>
<dbReference type="OrthoDB" id="1431934at2759"/>
<evidence type="ECO:0000256" key="6">
    <source>
        <dbReference type="ARBA" id="ARBA00022771"/>
    </source>
</evidence>
<evidence type="ECO:0000256" key="11">
    <source>
        <dbReference type="SAM" id="MobiDB-lite"/>
    </source>
</evidence>